<keyword evidence="3" id="KW-1185">Reference proteome</keyword>
<reference evidence="2 3" key="1">
    <citation type="submission" date="2024-01" db="EMBL/GenBank/DDBJ databases">
        <title>The genomes of 5 underutilized Papilionoideae crops provide insights into root nodulation and disease resistanc.</title>
        <authorList>
            <person name="Yuan L."/>
        </authorList>
    </citation>
    <scope>NUCLEOTIDE SEQUENCE [LARGE SCALE GENOMIC DNA]</scope>
    <source>
        <strain evidence="2">ZHUSHIDOU_FW_LH</strain>
        <tissue evidence="2">Leaf</tissue>
    </source>
</reference>
<name>A0AAN9IC53_CROPI</name>
<feature type="region of interest" description="Disordered" evidence="1">
    <location>
        <begin position="38"/>
        <end position="83"/>
    </location>
</feature>
<evidence type="ECO:0000313" key="3">
    <source>
        <dbReference type="Proteomes" id="UP001372338"/>
    </source>
</evidence>
<organism evidence="2 3">
    <name type="scientific">Crotalaria pallida</name>
    <name type="common">Smooth rattlebox</name>
    <name type="synonym">Crotalaria striata</name>
    <dbReference type="NCBI Taxonomy" id="3830"/>
    <lineage>
        <taxon>Eukaryota</taxon>
        <taxon>Viridiplantae</taxon>
        <taxon>Streptophyta</taxon>
        <taxon>Embryophyta</taxon>
        <taxon>Tracheophyta</taxon>
        <taxon>Spermatophyta</taxon>
        <taxon>Magnoliopsida</taxon>
        <taxon>eudicotyledons</taxon>
        <taxon>Gunneridae</taxon>
        <taxon>Pentapetalae</taxon>
        <taxon>rosids</taxon>
        <taxon>fabids</taxon>
        <taxon>Fabales</taxon>
        <taxon>Fabaceae</taxon>
        <taxon>Papilionoideae</taxon>
        <taxon>50 kb inversion clade</taxon>
        <taxon>genistoids sensu lato</taxon>
        <taxon>core genistoids</taxon>
        <taxon>Crotalarieae</taxon>
        <taxon>Crotalaria</taxon>
    </lineage>
</organism>
<proteinExistence type="predicted"/>
<evidence type="ECO:0000313" key="2">
    <source>
        <dbReference type="EMBL" id="KAK7273877.1"/>
    </source>
</evidence>
<evidence type="ECO:0000256" key="1">
    <source>
        <dbReference type="SAM" id="MobiDB-lite"/>
    </source>
</evidence>
<comment type="caution">
    <text evidence="2">The sequence shown here is derived from an EMBL/GenBank/DDBJ whole genome shotgun (WGS) entry which is preliminary data.</text>
</comment>
<dbReference type="AlphaFoldDB" id="A0AAN9IC53"/>
<accession>A0AAN9IC53</accession>
<sequence length="130" mass="13697">MEYQNQGKSKIKIIPEENIAKADEACKEILSITPVAGAIGDNANSGFKSDVGSGAEANDAQSSDARNKAGSDGSGASLPKAGAVMNYDGWTPVKTRSKANARIDQKKGDSKVVFFKAASQRIEQAVVCRY</sequence>
<gene>
    <name evidence="2" type="ORF">RIF29_14941</name>
</gene>
<dbReference type="Proteomes" id="UP001372338">
    <property type="component" value="Unassembled WGS sequence"/>
</dbReference>
<dbReference type="EMBL" id="JAYWIO010000003">
    <property type="protein sequence ID" value="KAK7273877.1"/>
    <property type="molecule type" value="Genomic_DNA"/>
</dbReference>
<protein>
    <submittedName>
        <fullName evidence="2">Uncharacterized protein</fullName>
    </submittedName>
</protein>